<name>A0AAV7VW21_PLEWA</name>
<evidence type="ECO:0000313" key="1">
    <source>
        <dbReference type="EMBL" id="KAJ1205895.1"/>
    </source>
</evidence>
<dbReference type="AlphaFoldDB" id="A0AAV7VW21"/>
<proteinExistence type="predicted"/>
<dbReference type="EMBL" id="JANPWB010000002">
    <property type="protein sequence ID" value="KAJ1205895.1"/>
    <property type="molecule type" value="Genomic_DNA"/>
</dbReference>
<sequence length="74" mass="8609">MLVYAYYTQMEQVAPLVDRWEKNVVEWALAKEIHMKSSGTDEKLQEDVEVWVSFCDQFLTPEGDFSDEDVDTDG</sequence>
<comment type="caution">
    <text evidence="1">The sequence shown here is derived from an EMBL/GenBank/DDBJ whole genome shotgun (WGS) entry which is preliminary data.</text>
</comment>
<gene>
    <name evidence="1" type="ORF">NDU88_001316</name>
</gene>
<accession>A0AAV7VW21</accession>
<protein>
    <submittedName>
        <fullName evidence="1">Uncharacterized protein</fullName>
    </submittedName>
</protein>
<reference evidence="1" key="1">
    <citation type="journal article" date="2022" name="bioRxiv">
        <title>Sequencing and chromosome-scale assembly of the giantPleurodeles waltlgenome.</title>
        <authorList>
            <person name="Brown T."/>
            <person name="Elewa A."/>
            <person name="Iarovenko S."/>
            <person name="Subramanian E."/>
            <person name="Araus A.J."/>
            <person name="Petzold A."/>
            <person name="Susuki M."/>
            <person name="Suzuki K.-i.T."/>
            <person name="Hayashi T."/>
            <person name="Toyoda A."/>
            <person name="Oliveira C."/>
            <person name="Osipova E."/>
            <person name="Leigh N.D."/>
            <person name="Simon A."/>
            <person name="Yun M.H."/>
        </authorList>
    </citation>
    <scope>NUCLEOTIDE SEQUENCE</scope>
    <source>
        <strain evidence="1">20211129_DDA</strain>
        <tissue evidence="1">Liver</tissue>
    </source>
</reference>
<organism evidence="1 2">
    <name type="scientific">Pleurodeles waltl</name>
    <name type="common">Iberian ribbed newt</name>
    <dbReference type="NCBI Taxonomy" id="8319"/>
    <lineage>
        <taxon>Eukaryota</taxon>
        <taxon>Metazoa</taxon>
        <taxon>Chordata</taxon>
        <taxon>Craniata</taxon>
        <taxon>Vertebrata</taxon>
        <taxon>Euteleostomi</taxon>
        <taxon>Amphibia</taxon>
        <taxon>Batrachia</taxon>
        <taxon>Caudata</taxon>
        <taxon>Salamandroidea</taxon>
        <taxon>Salamandridae</taxon>
        <taxon>Pleurodelinae</taxon>
        <taxon>Pleurodeles</taxon>
    </lineage>
</organism>
<dbReference type="Proteomes" id="UP001066276">
    <property type="component" value="Chromosome 1_2"/>
</dbReference>
<keyword evidence="2" id="KW-1185">Reference proteome</keyword>
<evidence type="ECO:0000313" key="2">
    <source>
        <dbReference type="Proteomes" id="UP001066276"/>
    </source>
</evidence>